<evidence type="ECO:0000313" key="1">
    <source>
        <dbReference type="EMBL" id="CAG7716553.1"/>
    </source>
</evidence>
<dbReference type="AlphaFoldDB" id="A0A8J2NNW5"/>
<proteinExistence type="predicted"/>
<keyword evidence="2" id="KW-1185">Reference proteome</keyword>
<feature type="non-terminal residue" evidence="1">
    <location>
        <position position="1"/>
    </location>
</feature>
<reference evidence="1" key="1">
    <citation type="submission" date="2021-06" db="EMBL/GenBank/DDBJ databases">
        <authorList>
            <person name="Hodson N. C."/>
            <person name="Mongue J. A."/>
            <person name="Jaron S. K."/>
        </authorList>
    </citation>
    <scope>NUCLEOTIDE SEQUENCE</scope>
</reference>
<sequence length="69" mass="7336">RRAEVMSDIGSESDITAAKITRCGTSYGTPTKAALKEYPPMSSQIESPPISAKFRALEDLGGLSDSESE</sequence>
<comment type="caution">
    <text evidence="1">The sequence shown here is derived from an EMBL/GenBank/DDBJ whole genome shotgun (WGS) entry which is preliminary data.</text>
</comment>
<dbReference type="Proteomes" id="UP000708208">
    <property type="component" value="Unassembled WGS sequence"/>
</dbReference>
<accession>A0A8J2NNW5</accession>
<feature type="non-terminal residue" evidence="1">
    <location>
        <position position="69"/>
    </location>
</feature>
<organism evidence="1 2">
    <name type="scientific">Allacma fusca</name>
    <dbReference type="NCBI Taxonomy" id="39272"/>
    <lineage>
        <taxon>Eukaryota</taxon>
        <taxon>Metazoa</taxon>
        <taxon>Ecdysozoa</taxon>
        <taxon>Arthropoda</taxon>
        <taxon>Hexapoda</taxon>
        <taxon>Collembola</taxon>
        <taxon>Symphypleona</taxon>
        <taxon>Sminthuridae</taxon>
        <taxon>Allacma</taxon>
    </lineage>
</organism>
<dbReference type="EMBL" id="CAJVCH010039476">
    <property type="protein sequence ID" value="CAG7716553.1"/>
    <property type="molecule type" value="Genomic_DNA"/>
</dbReference>
<evidence type="ECO:0000313" key="2">
    <source>
        <dbReference type="Proteomes" id="UP000708208"/>
    </source>
</evidence>
<protein>
    <submittedName>
        <fullName evidence="1">Uncharacterized protein</fullName>
    </submittedName>
</protein>
<name>A0A8J2NNW5_9HEXA</name>
<gene>
    <name evidence="1" type="ORF">AFUS01_LOCUS6055</name>
</gene>